<dbReference type="InterPro" id="IPR012341">
    <property type="entry name" value="6hp_glycosidase-like_sf"/>
</dbReference>
<dbReference type="PANTHER" id="PTHR42899:SF1">
    <property type="entry name" value="SPERMATOGENESIS-ASSOCIATED PROTEIN 20"/>
    <property type="match status" value="1"/>
</dbReference>
<feature type="domain" description="Spermatogenesis-associated protein 20-like TRX" evidence="1">
    <location>
        <begin position="3"/>
        <end position="163"/>
    </location>
</feature>
<dbReference type="Gene3D" id="3.40.30.10">
    <property type="entry name" value="Glutaredoxin"/>
    <property type="match status" value="1"/>
</dbReference>
<reference evidence="2 3" key="1">
    <citation type="submission" date="2021-06" db="EMBL/GenBank/DDBJ databases">
        <title>Complete genome of Haloferula helveola possessing various polysaccharide degrading enzymes.</title>
        <authorList>
            <person name="Takami H."/>
            <person name="Huang C."/>
            <person name="Hamasaki K."/>
        </authorList>
    </citation>
    <scope>NUCLEOTIDE SEQUENCE [LARGE SCALE GENOMIC DNA]</scope>
    <source>
        <strain evidence="2 3">CN-1</strain>
    </source>
</reference>
<gene>
    <name evidence="2" type="ORF">HAHE_03670</name>
</gene>
<accession>A0ABN6GYV8</accession>
<dbReference type="PANTHER" id="PTHR42899">
    <property type="entry name" value="SPERMATOGENESIS-ASSOCIATED PROTEIN 20"/>
    <property type="match status" value="1"/>
</dbReference>
<sequence length="670" mass="74841">MPNALANETSPYLLQHKDNPVDWVPWNEAAFETARRDDKLVFLSVGYSTCHWCHVMERESFENEAIAAVMNEHFVCVKVDREERPDIDATYMAFVQATTGQGGWPMSVWLTPDGRPVVGGTYFPPEDRYGRAGFPRLCAELGRLWREDRQKMEASASRLMEHLRKESTPDAVVRGLPGEKVFGDFIDRCEAMFDPDWGGWGGAPKFPRPVVPRLLLQLSERFGPETDEGGACLQMVERTLRAMAAGGMHDHLAGGFHRYSVDRFWHVPHYEKMLYDQGQIALLYLDAWQVTGEPLFREVAEGVFEYVLRDLRDDGDAFHAAEDADSEPAAGGPKREGAYWTWEATEISSLLDPKAAALFCAAYGAEAEGNARPESDPHGELEGQNTLFRAAPDALLGERFEMEPEEVRASLERSRKILLEARSKRPLPHRDDKIITAWNGLMIAALARGARVLGRDDLEQAAVAAAEFIERNLRGNGTMLRTWRGRAGEVPAFPADYAFLISGLLELNSLEQGSRWLEWAMELQRELDDRFWDSERVGYAMRSELGGETLMAFVEDYDGAEPAPTHVAARNLLDLEALTGDADFGRRAESILRAGSTRLSKQGFTCPVLVGAYDSWLRGVVKMEARGELDASLAERARQAFLPTAVWTRSLGPGEIVACEGEACRPWPAP</sequence>
<evidence type="ECO:0000259" key="1">
    <source>
        <dbReference type="Pfam" id="PF03190"/>
    </source>
</evidence>
<dbReference type="InterPro" id="IPR008928">
    <property type="entry name" value="6-hairpin_glycosidase_sf"/>
</dbReference>
<dbReference type="SUPFAM" id="SSF52833">
    <property type="entry name" value="Thioredoxin-like"/>
    <property type="match status" value="1"/>
</dbReference>
<dbReference type="RefSeq" id="WP_338688089.1">
    <property type="nucleotide sequence ID" value="NZ_AP024702.1"/>
</dbReference>
<organism evidence="2 3">
    <name type="scientific">Haloferula helveola</name>
    <dbReference type="NCBI Taxonomy" id="490095"/>
    <lineage>
        <taxon>Bacteria</taxon>
        <taxon>Pseudomonadati</taxon>
        <taxon>Verrucomicrobiota</taxon>
        <taxon>Verrucomicrobiia</taxon>
        <taxon>Verrucomicrobiales</taxon>
        <taxon>Verrucomicrobiaceae</taxon>
        <taxon>Haloferula</taxon>
    </lineage>
</organism>
<proteinExistence type="predicted"/>
<dbReference type="SUPFAM" id="SSF48208">
    <property type="entry name" value="Six-hairpin glycosidases"/>
    <property type="match status" value="1"/>
</dbReference>
<evidence type="ECO:0000313" key="2">
    <source>
        <dbReference type="EMBL" id="BCX46459.1"/>
    </source>
</evidence>
<dbReference type="CDD" id="cd02955">
    <property type="entry name" value="SSP411"/>
    <property type="match status" value="1"/>
</dbReference>
<keyword evidence="3" id="KW-1185">Reference proteome</keyword>
<dbReference type="InterPro" id="IPR024705">
    <property type="entry name" value="Ssp411"/>
</dbReference>
<dbReference type="PIRSF" id="PIRSF006402">
    <property type="entry name" value="UCP006402_thioredoxin"/>
    <property type="match status" value="1"/>
</dbReference>
<name>A0ABN6GYV8_9BACT</name>
<dbReference type="Gene3D" id="1.50.10.10">
    <property type="match status" value="1"/>
</dbReference>
<dbReference type="InterPro" id="IPR036249">
    <property type="entry name" value="Thioredoxin-like_sf"/>
</dbReference>
<dbReference type="EMBL" id="AP024702">
    <property type="protein sequence ID" value="BCX46459.1"/>
    <property type="molecule type" value="Genomic_DNA"/>
</dbReference>
<dbReference type="Proteomes" id="UP001374893">
    <property type="component" value="Chromosome"/>
</dbReference>
<protein>
    <submittedName>
        <fullName evidence="2">Thioredoxin domain-containing protein</fullName>
    </submittedName>
</protein>
<dbReference type="InterPro" id="IPR004879">
    <property type="entry name" value="Ssp411-like_TRX"/>
</dbReference>
<dbReference type="Pfam" id="PF03190">
    <property type="entry name" value="Thioredox_DsbH"/>
    <property type="match status" value="1"/>
</dbReference>
<evidence type="ECO:0000313" key="3">
    <source>
        <dbReference type="Proteomes" id="UP001374893"/>
    </source>
</evidence>